<keyword evidence="1" id="KW-0472">Membrane</keyword>
<dbReference type="HOGENOM" id="CLU_054003_0_0_6"/>
<dbReference type="InterPro" id="IPR011990">
    <property type="entry name" value="TPR-like_helical_dom_sf"/>
</dbReference>
<dbReference type="AlphaFoldDB" id="A0A0E2Z1Y5"/>
<evidence type="ECO:0000256" key="1">
    <source>
        <dbReference type="SAM" id="Phobius"/>
    </source>
</evidence>
<dbReference type="Gene3D" id="2.60.120.260">
    <property type="entry name" value="Galactose-binding domain-like"/>
    <property type="match status" value="1"/>
</dbReference>
<accession>A0A0E2Z1Y5</accession>
<dbReference type="EMBL" id="JPGN01000044">
    <property type="protein sequence ID" value="KFI19584.1"/>
    <property type="molecule type" value="Genomic_DNA"/>
</dbReference>
<sequence>MHLPQTEHSQSNMTLSGQAEAVEPRDRDYILRIARLIGWLVIGAILVWRIVVMGMAEYYAREAPEEALAWDARHSLALRNQGERLLASAPERATQLLQESLWQNPADGRTYALLALLRERAGNVDAARQLMERASLLAPRLWPVQLEIAAFWLRQRELERAVQSWDTALQMQRALSKEIFPALLGIAEYPSLRPVLHPLAQSAPAWWPAFFTYAAVNTAQLETLRDLYHAAGETTATTEERRAFISRLQREGHWLEAYFTWLNALDEAALQGLGNLFNGHFEQPLSNGGFGWHFKRPRGVEINTAPTYGMEGKRALRVAFLGQRVRFQHLSQPLLLPPGHYQMEGNVRLDNLETTKGLRWVVSCLTPAQPRLAASEHFVGASLWRRFNFSFDVPKEECAAQLLRLELEGRAPADFEARGVAWFDSLAIGRITESTLARNSAPSD</sequence>
<name>A0A0E2Z1Y5_9GAMM</name>
<keyword evidence="1" id="KW-1133">Transmembrane helix</keyword>
<dbReference type="Gene3D" id="1.25.40.10">
    <property type="entry name" value="Tetratricopeptide repeat domain"/>
    <property type="match status" value="1"/>
</dbReference>
<evidence type="ECO:0000313" key="3">
    <source>
        <dbReference type="Proteomes" id="UP000028839"/>
    </source>
</evidence>
<proteinExistence type="predicted"/>
<dbReference type="OrthoDB" id="8410830at2"/>
<dbReference type="Proteomes" id="UP000028839">
    <property type="component" value="Unassembled WGS sequence"/>
</dbReference>
<organism evidence="2 3">
    <name type="scientific">Nitrosococcus oceani C-27</name>
    <dbReference type="NCBI Taxonomy" id="314279"/>
    <lineage>
        <taxon>Bacteria</taxon>
        <taxon>Pseudomonadati</taxon>
        <taxon>Pseudomonadota</taxon>
        <taxon>Gammaproteobacteria</taxon>
        <taxon>Chromatiales</taxon>
        <taxon>Chromatiaceae</taxon>
        <taxon>Nitrosococcus</taxon>
    </lineage>
</organism>
<dbReference type="SUPFAM" id="SSF48452">
    <property type="entry name" value="TPR-like"/>
    <property type="match status" value="1"/>
</dbReference>
<comment type="caution">
    <text evidence="2">The sequence shown here is derived from an EMBL/GenBank/DDBJ whole genome shotgun (WGS) entry which is preliminary data.</text>
</comment>
<keyword evidence="1" id="KW-0812">Transmembrane</keyword>
<protein>
    <submittedName>
        <fullName evidence="2">Uncharacterized protein</fullName>
    </submittedName>
</protein>
<reference evidence="2 3" key="1">
    <citation type="submission" date="2014-07" db="EMBL/GenBank/DDBJ databases">
        <title>Comparative analysis of Nitrosococcus oceani genome inventories of strains from Pacific and Atlantic gyres.</title>
        <authorList>
            <person name="Lim C.K."/>
            <person name="Wang L."/>
            <person name="Sayavedra-Soto L.A."/>
            <person name="Klotz M.G."/>
        </authorList>
    </citation>
    <scope>NUCLEOTIDE SEQUENCE [LARGE SCALE GENOMIC DNA]</scope>
    <source>
        <strain evidence="2 3">C-27</strain>
    </source>
</reference>
<evidence type="ECO:0000313" key="2">
    <source>
        <dbReference type="EMBL" id="KFI19584.1"/>
    </source>
</evidence>
<gene>
    <name evidence="2" type="ORF">IB75_07875</name>
</gene>
<feature type="transmembrane region" description="Helical" evidence="1">
    <location>
        <begin position="29"/>
        <end position="51"/>
    </location>
</feature>